<feature type="domain" description="HTH cro/C1-type" evidence="1">
    <location>
        <begin position="54"/>
        <end position="115"/>
    </location>
</feature>
<evidence type="ECO:0000259" key="1">
    <source>
        <dbReference type="SMART" id="SM00530"/>
    </source>
</evidence>
<dbReference type="Pfam" id="PF19054">
    <property type="entry name" value="DUF5753"/>
    <property type="match status" value="1"/>
</dbReference>
<comment type="caution">
    <text evidence="2">The sequence shown here is derived from an EMBL/GenBank/DDBJ whole genome shotgun (WGS) entry which is preliminary data.</text>
</comment>
<name>A0A5C4LVR5_9PSEU</name>
<dbReference type="Proteomes" id="UP000305546">
    <property type="component" value="Unassembled WGS sequence"/>
</dbReference>
<keyword evidence="3" id="KW-1185">Reference proteome</keyword>
<organism evidence="2 3">
    <name type="scientific">Amycolatopsis alkalitolerans</name>
    <dbReference type="NCBI Taxonomy" id="2547244"/>
    <lineage>
        <taxon>Bacteria</taxon>
        <taxon>Bacillati</taxon>
        <taxon>Actinomycetota</taxon>
        <taxon>Actinomycetes</taxon>
        <taxon>Pseudonocardiales</taxon>
        <taxon>Pseudonocardiaceae</taxon>
        <taxon>Amycolatopsis</taxon>
    </lineage>
</organism>
<evidence type="ECO:0000313" key="2">
    <source>
        <dbReference type="EMBL" id="TNC23445.1"/>
    </source>
</evidence>
<reference evidence="2 3" key="1">
    <citation type="submission" date="2019-06" db="EMBL/GenBank/DDBJ databases">
        <title>Amycolatopsis alkalitolerans sp. nov., isolated from Gastrodia elata Blume.</title>
        <authorList>
            <person name="Narsing Rao M.P."/>
            <person name="Li W.J."/>
        </authorList>
    </citation>
    <scope>NUCLEOTIDE SEQUENCE [LARGE SCALE GENOMIC DNA]</scope>
    <source>
        <strain evidence="2 3">SYSUP0005</strain>
    </source>
</reference>
<proteinExistence type="predicted"/>
<dbReference type="EMBL" id="VDFW01000020">
    <property type="protein sequence ID" value="TNC23445.1"/>
    <property type="molecule type" value="Genomic_DNA"/>
</dbReference>
<dbReference type="InterPro" id="IPR043917">
    <property type="entry name" value="DUF5753"/>
</dbReference>
<dbReference type="Pfam" id="PF13560">
    <property type="entry name" value="HTH_31"/>
    <property type="match status" value="1"/>
</dbReference>
<dbReference type="Gene3D" id="1.10.260.40">
    <property type="entry name" value="lambda repressor-like DNA-binding domains"/>
    <property type="match status" value="1"/>
</dbReference>
<dbReference type="InterPro" id="IPR001387">
    <property type="entry name" value="Cro/C1-type_HTH"/>
</dbReference>
<dbReference type="SMART" id="SM00530">
    <property type="entry name" value="HTH_XRE"/>
    <property type="match status" value="1"/>
</dbReference>
<dbReference type="AlphaFoldDB" id="A0A5C4LVR5"/>
<dbReference type="InterPro" id="IPR010982">
    <property type="entry name" value="Lambda_DNA-bd_dom_sf"/>
</dbReference>
<evidence type="ECO:0000313" key="3">
    <source>
        <dbReference type="Proteomes" id="UP000305546"/>
    </source>
</evidence>
<sequence>MATPPHSQDEYESWIKPGTLFRIRPATSPDRKNAVTVPPVARTPTGRRFQLAALLRHLREQRGLTQEEVGGLIWPGTTPRSVQNKITRLENGDGGITDEDLHALLNAYGTRNGVALELALRLNSGTSQRGRWRGARATHPESFRQYIDLEEDARLIRIVGIERIPSLLQSESYLRVGARPEESVAAVHERQQVLSHKEPPELYAVLSESCVRRVRGGARVMDEQIEHLLRLSAHPNVTLQVVPFAPPPGLVSDTVLDQRFALLRLPAPGVIGEFRRHLDFAFTPVAGRLVPDDNIQEYEQLWLNATIAALSPETTRRFLRRVQRSFREGMT</sequence>
<dbReference type="CDD" id="cd00093">
    <property type="entry name" value="HTH_XRE"/>
    <property type="match status" value="1"/>
</dbReference>
<dbReference type="GO" id="GO:0003677">
    <property type="term" value="F:DNA binding"/>
    <property type="evidence" value="ECO:0007669"/>
    <property type="project" value="InterPro"/>
</dbReference>
<gene>
    <name evidence="2" type="ORF">FG385_22190</name>
</gene>
<protein>
    <submittedName>
        <fullName evidence="2">Helix-turn-helix domain-containing protein</fullName>
    </submittedName>
</protein>
<accession>A0A5C4LVR5</accession>
<dbReference type="SUPFAM" id="SSF47413">
    <property type="entry name" value="lambda repressor-like DNA-binding domains"/>
    <property type="match status" value="1"/>
</dbReference>